<keyword evidence="4" id="KW-0175">Coiled coil</keyword>
<proteinExistence type="predicted"/>
<organism evidence="7 8">
    <name type="scientific">Hirundo rustica rustica</name>
    <dbReference type="NCBI Taxonomy" id="333673"/>
    <lineage>
        <taxon>Eukaryota</taxon>
        <taxon>Metazoa</taxon>
        <taxon>Chordata</taxon>
        <taxon>Craniata</taxon>
        <taxon>Vertebrata</taxon>
        <taxon>Euteleostomi</taxon>
        <taxon>Archelosauria</taxon>
        <taxon>Archosauria</taxon>
        <taxon>Dinosauria</taxon>
        <taxon>Saurischia</taxon>
        <taxon>Theropoda</taxon>
        <taxon>Coelurosauria</taxon>
        <taxon>Aves</taxon>
        <taxon>Neognathae</taxon>
        <taxon>Neoaves</taxon>
        <taxon>Telluraves</taxon>
        <taxon>Australaves</taxon>
        <taxon>Passeriformes</taxon>
        <taxon>Sylvioidea</taxon>
        <taxon>Hirundinidae</taxon>
        <taxon>Hirundo</taxon>
    </lineage>
</organism>
<comment type="caution">
    <text evidence="7">The sequence shown here is derived from an EMBL/GenBank/DDBJ whole genome shotgun (WGS) entry which is preliminary data.</text>
</comment>
<dbReference type="AlphaFoldDB" id="A0A3M0J994"/>
<dbReference type="PANTHER" id="PTHR18956:SF6">
    <property type="entry name" value="HYALURONAN MEDIATED MOTILITY RECEPTOR"/>
    <property type="match status" value="1"/>
</dbReference>
<evidence type="ECO:0000256" key="5">
    <source>
        <dbReference type="SAM" id="MobiDB-lite"/>
    </source>
</evidence>
<name>A0A3M0J994_HIRRU</name>
<feature type="coiled-coil region" evidence="4">
    <location>
        <begin position="58"/>
        <end position="385"/>
    </location>
</feature>
<feature type="compositionally biased region" description="Polar residues" evidence="5">
    <location>
        <begin position="19"/>
        <end position="42"/>
    </location>
</feature>
<feature type="coiled-coil region" evidence="4">
    <location>
        <begin position="439"/>
        <end position="517"/>
    </location>
</feature>
<dbReference type="GO" id="GO:0005819">
    <property type="term" value="C:spindle"/>
    <property type="evidence" value="ECO:0007669"/>
    <property type="project" value="UniProtKB-SubCell"/>
</dbReference>
<dbReference type="GO" id="GO:0016020">
    <property type="term" value="C:membrane"/>
    <property type="evidence" value="ECO:0007669"/>
    <property type="project" value="TreeGrafter"/>
</dbReference>
<dbReference type="STRING" id="333673.A0A3M0J994"/>
<dbReference type="PANTHER" id="PTHR18956">
    <property type="entry name" value="HYALURONAN MEDIATED MOTILITY RECEPTOR"/>
    <property type="match status" value="1"/>
</dbReference>
<evidence type="ECO:0000256" key="3">
    <source>
        <dbReference type="ARBA" id="ARBA00023212"/>
    </source>
</evidence>
<feature type="compositionally biased region" description="Basic and acidic residues" evidence="5">
    <location>
        <begin position="645"/>
        <end position="655"/>
    </location>
</feature>
<sequence>MASARAPLGCQPRRDGSAGDSNLSSEKSAPTPVTSRRLTSLGLTPANGIVKTKKDAMLMKEKKKQKALEKEIRALVRERGEQDKKLQALDEDLVKIEAKLSAAVQEKTSLSANVACLKKQLLELTRSNELLKSKTALAKQEDMEMKLQEVQRNLEHSKGKVAQLQEKLSATEREKVEEKSDTEKLMEYITELSSVAETAEKYKLEVAQMEETLSKKDQDIEILRNTLKAKEEESCKLMKELNERCQLLQQEKEKELSEAKGQFLSMNAEIEDLKKKTDLVEQEYQKLLQRHEEVISQLQQEKESSASMQQKLLEFEDEVTSERHLLEEELNGTMKELNKLHAKEKKAEKLVKRLEQEIKSQGLELTQMEEELKGKNAELEQIKAMHSSAVLKIQEEHSNTLQKLGKTIADFESYKKTSAEEISSFKLQTTSLQEEVANLKKVGQENLRLLQEAESTKNKANEECARMLLEVQTKLALKEAETEKTKESYLVQMTKLQEKLEEKTEDLKRELEAERSRKTISEDVTSSLKKEIKTWRKLYEDLHNKVKPFQQQLDAFEAEKNALLEEHGAAQEELNKLSDAYAKLLGHQNMKQKIKHVMKLKEDNTHLKQDVSKLRALLAKEKQTNRQLQEQLCAVQGIKRFDPSKAFQHDSKENIPPKTPLKEGLLVPLMTEDED</sequence>
<feature type="coiled-coil region" evidence="4">
    <location>
        <begin position="553"/>
        <end position="631"/>
    </location>
</feature>
<evidence type="ECO:0000256" key="2">
    <source>
        <dbReference type="ARBA" id="ARBA00022490"/>
    </source>
</evidence>
<dbReference type="InterPro" id="IPR026203">
    <property type="entry name" value="IHABP"/>
</dbReference>
<dbReference type="InterPro" id="IPR031794">
    <property type="entry name" value="HMMR_C"/>
</dbReference>
<evidence type="ECO:0000259" key="6">
    <source>
        <dbReference type="Pfam" id="PF15908"/>
    </source>
</evidence>
<dbReference type="OrthoDB" id="419631at2759"/>
<evidence type="ECO:0000256" key="1">
    <source>
        <dbReference type="ARBA" id="ARBA00004186"/>
    </source>
</evidence>
<dbReference type="Pfam" id="PF15905">
    <property type="entry name" value="HMMR_N"/>
    <property type="match status" value="1"/>
</dbReference>
<feature type="domain" description="Hyaluronan-mediated motility receptor C-terminal" evidence="6">
    <location>
        <begin position="509"/>
        <end position="664"/>
    </location>
</feature>
<keyword evidence="2" id="KW-0963">Cytoplasm</keyword>
<feature type="region of interest" description="Disordered" evidence="5">
    <location>
        <begin position="645"/>
        <end position="675"/>
    </location>
</feature>
<gene>
    <name evidence="7" type="ORF">DUI87_26898</name>
</gene>
<keyword evidence="3" id="KW-0206">Cytoskeleton</keyword>
<evidence type="ECO:0000313" key="8">
    <source>
        <dbReference type="Proteomes" id="UP000269221"/>
    </source>
</evidence>
<dbReference type="Proteomes" id="UP000269221">
    <property type="component" value="Unassembled WGS sequence"/>
</dbReference>
<reference evidence="7 8" key="1">
    <citation type="submission" date="2018-07" db="EMBL/GenBank/DDBJ databases">
        <title>A high quality draft genome assembly of the barn swallow (H. rustica rustica).</title>
        <authorList>
            <person name="Formenti G."/>
            <person name="Chiara M."/>
            <person name="Poveda L."/>
            <person name="Francoijs K.-J."/>
            <person name="Bonisoli-Alquati A."/>
            <person name="Canova L."/>
            <person name="Gianfranceschi L."/>
            <person name="Horner D.S."/>
            <person name="Saino N."/>
        </authorList>
    </citation>
    <scope>NUCLEOTIDE SEQUENCE [LARGE SCALE GENOMIC DNA]</scope>
    <source>
        <strain evidence="7">Chelidonia</strain>
        <tissue evidence="7">Blood</tissue>
    </source>
</reference>
<protein>
    <recommendedName>
        <fullName evidence="6">Hyaluronan-mediated motility receptor C-terminal domain-containing protein</fullName>
    </recommendedName>
</protein>
<evidence type="ECO:0000313" key="7">
    <source>
        <dbReference type="EMBL" id="RMB96830.1"/>
    </source>
</evidence>
<dbReference type="GO" id="GO:0005540">
    <property type="term" value="F:hyaluronic acid binding"/>
    <property type="evidence" value="ECO:0007669"/>
    <property type="project" value="InterPro"/>
</dbReference>
<dbReference type="EMBL" id="QRBI01000172">
    <property type="protein sequence ID" value="RMB96830.1"/>
    <property type="molecule type" value="Genomic_DNA"/>
</dbReference>
<feature type="region of interest" description="Disordered" evidence="5">
    <location>
        <begin position="1"/>
        <end position="46"/>
    </location>
</feature>
<comment type="subcellular location">
    <subcellularLocation>
        <location evidence="1">Cytoplasm</location>
        <location evidence="1">Cytoskeleton</location>
        <location evidence="1">Spindle</location>
    </subcellularLocation>
</comment>
<dbReference type="Pfam" id="PF15908">
    <property type="entry name" value="HMMR_C"/>
    <property type="match status" value="1"/>
</dbReference>
<evidence type="ECO:0000256" key="4">
    <source>
        <dbReference type="SAM" id="Coils"/>
    </source>
</evidence>
<keyword evidence="8" id="KW-1185">Reference proteome</keyword>
<accession>A0A3M0J994</accession>